<dbReference type="AlphaFoldDB" id="A0A397Z8J3"/>
<sequence length="382" mass="41887">MALLRSSSVAQLSSSMALMVTAPPSRFRPPPDPPPRKSPPLEAPSPIDPPEPPDPPDVSFLLALPRSPSSSSCPSLQALTRILDLKLPLPWMVSKISGGDVPLVSTGDSTFVYRRLLCSVCKSSSCRHMDWSSISSCSDLSFLPFKGFQVHFSSSISAFCSSVEWDIKLFVCVSLELRTIALADDVLMDLTSVGSTFVLFGGPFVASMRSLTAVCSSLTAVCSSLPAVCSSLTAVCSPLSVFILAFGAVYLYFSFWWQLREKFIGKVSWMNMIMAGSDYPFVSCLEQSLFPIFPHVWSELDEQVSLVLQGSSSQRVLSSAFGAVCVVLWITLDAIFQETFETVVMRFLMVPFYDLYRHPIFYFTSSLVCLVRCSFVSSFEGA</sequence>
<reference evidence="3 4" key="1">
    <citation type="submission" date="2018-06" db="EMBL/GenBank/DDBJ databases">
        <title>WGS assembly of Brassica rapa FPsc.</title>
        <authorList>
            <person name="Bowman J."/>
            <person name="Kohchi T."/>
            <person name="Yamato K."/>
            <person name="Jenkins J."/>
            <person name="Shu S."/>
            <person name="Ishizaki K."/>
            <person name="Yamaoka S."/>
            <person name="Nishihama R."/>
            <person name="Nakamura Y."/>
            <person name="Berger F."/>
            <person name="Adam C."/>
            <person name="Aki S."/>
            <person name="Althoff F."/>
            <person name="Araki T."/>
            <person name="Arteaga-Vazquez M."/>
            <person name="Balasubrmanian S."/>
            <person name="Bauer D."/>
            <person name="Boehm C."/>
            <person name="Briginshaw L."/>
            <person name="Caballero-Perez J."/>
            <person name="Catarino B."/>
            <person name="Chen F."/>
            <person name="Chiyoda S."/>
            <person name="Chovatia M."/>
            <person name="Davies K."/>
            <person name="Delmans M."/>
            <person name="Demura T."/>
            <person name="Dierschke T."/>
            <person name="Dolan L."/>
            <person name="Dorantes-Acosta A."/>
            <person name="Eklund D."/>
            <person name="Florent S."/>
            <person name="Flores-Sandoval E."/>
            <person name="Fujiyama A."/>
            <person name="Fukuzawa H."/>
            <person name="Galik B."/>
            <person name="Grimanelli D."/>
            <person name="Grimwood J."/>
            <person name="Grossniklaus U."/>
            <person name="Hamada T."/>
            <person name="Haseloff J."/>
            <person name="Hetherington A."/>
            <person name="Higo A."/>
            <person name="Hirakawa Y."/>
            <person name="Hundley H."/>
            <person name="Ikeda Y."/>
            <person name="Inoue K."/>
            <person name="Inoue S."/>
            <person name="Ishida S."/>
            <person name="Jia Q."/>
            <person name="Kakita M."/>
            <person name="Kanazawa T."/>
            <person name="Kawai Y."/>
            <person name="Kawashima T."/>
            <person name="Kennedy M."/>
            <person name="Kinose K."/>
            <person name="Kinoshita T."/>
            <person name="Kohara Y."/>
            <person name="Koide E."/>
            <person name="Komatsu K."/>
            <person name="Kopischke S."/>
            <person name="Kubo M."/>
            <person name="Kyozuka J."/>
            <person name="Lagercrantz U."/>
            <person name="Lin S."/>
            <person name="Lindquist E."/>
            <person name="Lipzen A."/>
            <person name="Lu C."/>
            <person name="Luna E."/>
            <person name="Martienssen R."/>
            <person name="Minamino N."/>
            <person name="Mizutani M."/>
            <person name="Mizutani M."/>
            <person name="Mochizuki N."/>
            <person name="Monte I."/>
            <person name="Mosher R."/>
            <person name="Nagasaki H."/>
            <person name="Nakagami H."/>
            <person name="Naramoto S."/>
            <person name="Nishitani K."/>
            <person name="Ohtani M."/>
            <person name="Okamoto T."/>
            <person name="Okumura M."/>
            <person name="Phillips J."/>
            <person name="Pollak B."/>
            <person name="Reinders A."/>
            <person name="Roevekamp M."/>
            <person name="Sano R."/>
            <person name="Sawa S."/>
            <person name="Schmid M."/>
            <person name="Shirakawa M."/>
            <person name="Solano R."/>
            <person name="Spunde A."/>
            <person name="Suetsugu N."/>
            <person name="Sugano S."/>
            <person name="Sugiyama A."/>
            <person name="Sun R."/>
            <person name="Suzuki Y."/>
            <person name="Takenaka M."/>
            <person name="Takezawa D."/>
            <person name="Tomogane H."/>
            <person name="Tsuzuki M."/>
            <person name="Ueda T."/>
            <person name="Umeda M."/>
            <person name="Ward J."/>
            <person name="Watanabe Y."/>
            <person name="Yazaki K."/>
            <person name="Yokoyama R."/>
            <person name="Yoshitake Y."/>
            <person name="Yotsui I."/>
            <person name="Zachgo S."/>
            <person name="Schmutz J."/>
        </authorList>
    </citation>
    <scope>NUCLEOTIDE SEQUENCE [LARGE SCALE GENOMIC DNA]</scope>
    <source>
        <strain evidence="4">cv. B-3</strain>
    </source>
</reference>
<evidence type="ECO:0000256" key="2">
    <source>
        <dbReference type="SAM" id="Phobius"/>
    </source>
</evidence>
<name>A0A397Z8J3_BRACM</name>
<dbReference type="Proteomes" id="UP000264353">
    <property type="component" value="Chromosome A5"/>
</dbReference>
<keyword evidence="2" id="KW-0472">Membrane</keyword>
<keyword evidence="2" id="KW-0812">Transmembrane</keyword>
<feature type="region of interest" description="Disordered" evidence="1">
    <location>
        <begin position="20"/>
        <end position="59"/>
    </location>
</feature>
<gene>
    <name evidence="3" type="ORF">BRARA_E01060</name>
</gene>
<evidence type="ECO:0000313" key="3">
    <source>
        <dbReference type="EMBL" id="RID61957.1"/>
    </source>
</evidence>
<organism evidence="3 4">
    <name type="scientific">Brassica campestris</name>
    <name type="common">Field mustard</name>
    <dbReference type="NCBI Taxonomy" id="3711"/>
    <lineage>
        <taxon>Eukaryota</taxon>
        <taxon>Viridiplantae</taxon>
        <taxon>Streptophyta</taxon>
        <taxon>Embryophyta</taxon>
        <taxon>Tracheophyta</taxon>
        <taxon>Spermatophyta</taxon>
        <taxon>Magnoliopsida</taxon>
        <taxon>eudicotyledons</taxon>
        <taxon>Gunneridae</taxon>
        <taxon>Pentapetalae</taxon>
        <taxon>rosids</taxon>
        <taxon>malvids</taxon>
        <taxon>Brassicales</taxon>
        <taxon>Brassicaceae</taxon>
        <taxon>Brassiceae</taxon>
        <taxon>Brassica</taxon>
    </lineage>
</organism>
<keyword evidence="2" id="KW-1133">Transmembrane helix</keyword>
<proteinExistence type="predicted"/>
<feature type="transmembrane region" description="Helical" evidence="2">
    <location>
        <begin position="232"/>
        <end position="253"/>
    </location>
</feature>
<feature type="compositionally biased region" description="Pro residues" evidence="1">
    <location>
        <begin position="26"/>
        <end position="56"/>
    </location>
</feature>
<dbReference type="EMBL" id="CM010632">
    <property type="protein sequence ID" value="RID61957.1"/>
    <property type="molecule type" value="Genomic_DNA"/>
</dbReference>
<evidence type="ECO:0000256" key="1">
    <source>
        <dbReference type="SAM" id="MobiDB-lite"/>
    </source>
</evidence>
<evidence type="ECO:0000313" key="4">
    <source>
        <dbReference type="Proteomes" id="UP000264353"/>
    </source>
</evidence>
<protein>
    <submittedName>
        <fullName evidence="3">Uncharacterized protein</fullName>
    </submittedName>
</protein>
<accession>A0A397Z8J3</accession>